<comment type="caution">
    <text evidence="1">The sequence shown here is derived from an EMBL/GenBank/DDBJ whole genome shotgun (WGS) entry which is preliminary data.</text>
</comment>
<keyword evidence="2" id="KW-1185">Reference proteome</keyword>
<evidence type="ECO:0000313" key="2">
    <source>
        <dbReference type="Proteomes" id="UP000324222"/>
    </source>
</evidence>
<accession>A0A5B7IL73</accession>
<evidence type="ECO:0000313" key="1">
    <source>
        <dbReference type="EMBL" id="MPC81498.1"/>
    </source>
</evidence>
<organism evidence="1 2">
    <name type="scientific">Portunus trituberculatus</name>
    <name type="common">Swimming crab</name>
    <name type="synonym">Neptunus trituberculatus</name>
    <dbReference type="NCBI Taxonomy" id="210409"/>
    <lineage>
        <taxon>Eukaryota</taxon>
        <taxon>Metazoa</taxon>
        <taxon>Ecdysozoa</taxon>
        <taxon>Arthropoda</taxon>
        <taxon>Crustacea</taxon>
        <taxon>Multicrustacea</taxon>
        <taxon>Malacostraca</taxon>
        <taxon>Eumalacostraca</taxon>
        <taxon>Eucarida</taxon>
        <taxon>Decapoda</taxon>
        <taxon>Pleocyemata</taxon>
        <taxon>Brachyura</taxon>
        <taxon>Eubrachyura</taxon>
        <taxon>Portunoidea</taxon>
        <taxon>Portunidae</taxon>
        <taxon>Portuninae</taxon>
        <taxon>Portunus</taxon>
    </lineage>
</organism>
<proteinExistence type="predicted"/>
<sequence>MMFWKPRSSSWLGTLE</sequence>
<reference evidence="1 2" key="1">
    <citation type="submission" date="2019-05" db="EMBL/GenBank/DDBJ databases">
        <title>Another draft genome of Portunus trituberculatus and its Hox gene families provides insights of decapod evolution.</title>
        <authorList>
            <person name="Jeong J.-H."/>
            <person name="Song I."/>
            <person name="Kim S."/>
            <person name="Choi T."/>
            <person name="Kim D."/>
            <person name="Ryu S."/>
            <person name="Kim W."/>
        </authorList>
    </citation>
    <scope>NUCLEOTIDE SEQUENCE [LARGE SCALE GENOMIC DNA]</scope>
    <source>
        <tissue evidence="1">Muscle</tissue>
    </source>
</reference>
<dbReference type="EMBL" id="VSRR010057151">
    <property type="protein sequence ID" value="MPC81498.1"/>
    <property type="molecule type" value="Genomic_DNA"/>
</dbReference>
<gene>
    <name evidence="1" type="ORF">E2C01_076119</name>
</gene>
<protein>
    <submittedName>
        <fullName evidence="1">Uncharacterized protein</fullName>
    </submittedName>
</protein>
<dbReference type="AlphaFoldDB" id="A0A5B7IL73"/>
<dbReference type="Proteomes" id="UP000324222">
    <property type="component" value="Unassembled WGS sequence"/>
</dbReference>
<name>A0A5B7IL73_PORTR</name>